<evidence type="ECO:0000313" key="4">
    <source>
        <dbReference type="Proteomes" id="UP000886657"/>
    </source>
</evidence>
<dbReference type="PANTHER" id="PTHR33269">
    <property type="entry name" value="NADH-UBIQUINONE OXIDOREDUCTASE CHAIN 6"/>
    <property type="match status" value="1"/>
</dbReference>
<dbReference type="EMBL" id="JADKIO010000008">
    <property type="protein sequence ID" value="MBK9796908.1"/>
    <property type="molecule type" value="Genomic_DNA"/>
</dbReference>
<dbReference type="PANTHER" id="PTHR33269:SF17">
    <property type="entry name" value="NADH-UBIQUINONE OXIDOREDUCTASE CHAIN 6"/>
    <property type="match status" value="1"/>
</dbReference>
<proteinExistence type="inferred from homology"/>
<comment type="similarity">
    <text evidence="1 2">Belongs to the complex I subunit 6 family.</text>
</comment>
<feature type="transmembrane region" description="Helical" evidence="2">
    <location>
        <begin position="49"/>
        <end position="68"/>
    </location>
</feature>
<organism evidence="3 4">
    <name type="scientific">Candidatus Geothrix skivensis</name>
    <dbReference type="NCBI Taxonomy" id="2954439"/>
    <lineage>
        <taxon>Bacteria</taxon>
        <taxon>Pseudomonadati</taxon>
        <taxon>Acidobacteriota</taxon>
        <taxon>Holophagae</taxon>
        <taxon>Holophagales</taxon>
        <taxon>Holophagaceae</taxon>
        <taxon>Geothrix</taxon>
    </lineage>
</organism>
<dbReference type="Gene3D" id="1.20.120.1200">
    <property type="entry name" value="NADH-ubiquinone/plastoquinone oxidoreductase chain 6, subunit NuoJ"/>
    <property type="match status" value="1"/>
</dbReference>
<dbReference type="GO" id="GO:0048038">
    <property type="term" value="F:quinone binding"/>
    <property type="evidence" value="ECO:0007669"/>
    <property type="project" value="UniProtKB-UniRule"/>
</dbReference>
<keyword evidence="2" id="KW-0874">Quinone</keyword>
<keyword evidence="2" id="KW-1133">Transmembrane helix</keyword>
<evidence type="ECO:0000313" key="3">
    <source>
        <dbReference type="EMBL" id="MBK9796908.1"/>
    </source>
</evidence>
<dbReference type="Pfam" id="PF00499">
    <property type="entry name" value="Oxidored_q3"/>
    <property type="match status" value="1"/>
</dbReference>
<dbReference type="AlphaFoldDB" id="A0A9D7XIP7"/>
<evidence type="ECO:0000256" key="2">
    <source>
        <dbReference type="RuleBase" id="RU004429"/>
    </source>
</evidence>
<keyword evidence="2" id="KW-0472">Membrane</keyword>
<comment type="function">
    <text evidence="2">NDH-1 shuttles electrons from NADH, via FMN and iron-sulfur (Fe-S) centers, to quinones in the respiratory chain. Couples the redox reaction to proton translocation (for every two electrons transferred, four hydrogen ions are translocated across the cytoplasmic membrane), and thus conserves the redox energy in a proton gradient.</text>
</comment>
<feature type="transmembrane region" description="Helical" evidence="2">
    <location>
        <begin position="88"/>
        <end position="106"/>
    </location>
</feature>
<protein>
    <recommendedName>
        <fullName evidence="2">NADH-quinone oxidoreductase subunit J</fullName>
        <ecNumber evidence="2">7.1.1.-</ecNumber>
    </recommendedName>
</protein>
<comment type="caution">
    <text evidence="2">Lacks conserved residue(s) required for the propagation of feature annotation.</text>
</comment>
<name>A0A9D7XIP7_9BACT</name>
<keyword evidence="2" id="KW-0812">Transmembrane</keyword>
<dbReference type="GO" id="GO:0005886">
    <property type="term" value="C:plasma membrane"/>
    <property type="evidence" value="ECO:0007669"/>
    <property type="project" value="UniProtKB-SubCell"/>
</dbReference>
<dbReference type="Proteomes" id="UP000886657">
    <property type="component" value="Unassembled WGS sequence"/>
</dbReference>
<comment type="caution">
    <text evidence="3">The sequence shown here is derived from an EMBL/GenBank/DDBJ whole genome shotgun (WGS) entry which is preliminary data.</text>
</comment>
<sequence length="164" mass="17062">MFITFALITLLGALAMLLQKNVIVAGLCMVATFFGVAGLFVLLGNPVAAALQIIVYTGAIMVLVLFVIMMLNSHEEEKAESPRPIQRWVSLALVAALAVGSVKLVLASPGVKALNLQGAALPQATTLQKVGAALFADHLLGFEVAGLLLLAAMIGAVALTKRNL</sequence>
<comment type="catalytic activity">
    <reaction evidence="2">
        <text>a quinone + NADH + 5 H(+)(in) = a quinol + NAD(+) + 4 H(+)(out)</text>
        <dbReference type="Rhea" id="RHEA:57888"/>
        <dbReference type="ChEBI" id="CHEBI:15378"/>
        <dbReference type="ChEBI" id="CHEBI:24646"/>
        <dbReference type="ChEBI" id="CHEBI:57540"/>
        <dbReference type="ChEBI" id="CHEBI:57945"/>
        <dbReference type="ChEBI" id="CHEBI:132124"/>
    </reaction>
</comment>
<comment type="subcellular location">
    <subcellularLocation>
        <location evidence="2">Cell membrane</location>
        <topology evidence="2">Multi-pass membrane protein</topology>
    </subcellularLocation>
</comment>
<accession>A0A9D7XIP7</accession>
<dbReference type="InterPro" id="IPR001457">
    <property type="entry name" value="NADH_UbQ/plastoQ_OxRdtase_su6"/>
</dbReference>
<reference evidence="3" key="1">
    <citation type="submission" date="2020-10" db="EMBL/GenBank/DDBJ databases">
        <title>Connecting structure to function with the recovery of over 1000 high-quality activated sludge metagenome-assembled genomes encoding full-length rRNA genes using long-read sequencing.</title>
        <authorList>
            <person name="Singleton C.M."/>
            <person name="Petriglieri F."/>
            <person name="Kristensen J.M."/>
            <person name="Kirkegaard R.H."/>
            <person name="Michaelsen T.Y."/>
            <person name="Andersen M.H."/>
            <person name="Karst S.M."/>
            <person name="Dueholm M.S."/>
            <person name="Nielsen P.H."/>
            <person name="Albertsen M."/>
        </authorList>
    </citation>
    <scope>NUCLEOTIDE SEQUENCE</scope>
    <source>
        <strain evidence="3">Skiv_18-Q3-R9-52_MAXAC.067</strain>
    </source>
</reference>
<evidence type="ECO:0000256" key="1">
    <source>
        <dbReference type="ARBA" id="ARBA00005698"/>
    </source>
</evidence>
<gene>
    <name evidence="3" type="ORF">IPP58_10505</name>
</gene>
<feature type="transmembrane region" description="Helical" evidence="2">
    <location>
        <begin position="139"/>
        <end position="159"/>
    </location>
</feature>
<keyword evidence="2" id="KW-1003">Cell membrane</keyword>
<dbReference type="GO" id="GO:0008137">
    <property type="term" value="F:NADH dehydrogenase (ubiquinone) activity"/>
    <property type="evidence" value="ECO:0007669"/>
    <property type="project" value="UniProtKB-UniRule"/>
</dbReference>
<dbReference type="EC" id="7.1.1.-" evidence="2"/>
<feature type="transmembrane region" description="Helical" evidence="2">
    <location>
        <begin position="21"/>
        <end position="43"/>
    </location>
</feature>
<dbReference type="InterPro" id="IPR042106">
    <property type="entry name" value="Nuo/plastoQ_OxRdtase_6_NuoJ"/>
</dbReference>
<keyword evidence="2" id="KW-0520">NAD</keyword>